<dbReference type="RefSeq" id="WP_127488734.1">
    <property type="nucleotide sequence ID" value="NZ_CP022572.1"/>
</dbReference>
<evidence type="ECO:0000313" key="1">
    <source>
        <dbReference type="EMBL" id="AZU64044.1"/>
    </source>
</evidence>
<dbReference type="STRING" id="1193713.GCA_001636315_01664"/>
<name>A0A3T0I3U4_9BACI</name>
<gene>
    <name evidence="1" type="ORF">CHR53_23845</name>
</gene>
<keyword evidence="2" id="KW-1185">Reference proteome</keyword>
<dbReference type="AlphaFoldDB" id="A0A3T0I3U4"/>
<dbReference type="EMBL" id="CP022572">
    <property type="protein sequence ID" value="AZU64044.1"/>
    <property type="molecule type" value="Genomic_DNA"/>
</dbReference>
<protein>
    <recommendedName>
        <fullName evidence="3">CTP synthase</fullName>
    </recommendedName>
</protein>
<sequence length="191" mass="21978">MRKTLIWTAIVLVVLFGGKYGYQKIKDNKIHTENKQAAAVQDTATDKTNNQKRAKTKEKEQTAKIGGVQYEIEIGADSTQDAVIDVMHKMTHQKVKAKEKWGAVPMIPDTIQQVYEIVSKSHFDKKEDLLAILEKWQKGQFDEVDQDHNYFWRYQDGTIGKAYGILSKEEEQKFMANNFGEDFVKEVSSQE</sequence>
<evidence type="ECO:0008006" key="3">
    <source>
        <dbReference type="Google" id="ProtNLM"/>
    </source>
</evidence>
<dbReference type="OrthoDB" id="1932566at2"/>
<dbReference type="InterPro" id="IPR046208">
    <property type="entry name" value="DUF6241"/>
</dbReference>
<proteinExistence type="predicted"/>
<dbReference type="KEGG" id="nmk:CHR53_23845"/>
<evidence type="ECO:0000313" key="2">
    <source>
        <dbReference type="Proteomes" id="UP000282892"/>
    </source>
</evidence>
<dbReference type="Proteomes" id="UP000282892">
    <property type="component" value="Chromosome"/>
</dbReference>
<reference evidence="1 2" key="1">
    <citation type="submission" date="2017-07" db="EMBL/GenBank/DDBJ databases">
        <title>The complete genome sequence of Bacillus mesonae strain H20-5, an efficient strain improving plant abiotic stress resistance.</title>
        <authorList>
            <person name="Kim S.Y."/>
            <person name="Song H."/>
            <person name="Sang M.K."/>
            <person name="Weon H.-Y."/>
            <person name="Song J."/>
        </authorList>
    </citation>
    <scope>NUCLEOTIDE SEQUENCE [LARGE SCALE GENOMIC DNA]</scope>
    <source>
        <strain evidence="1 2">H20-5</strain>
    </source>
</reference>
<accession>A0A3T0I3U4</accession>
<organism evidence="1 2">
    <name type="scientific">Neobacillus mesonae</name>
    <dbReference type="NCBI Taxonomy" id="1193713"/>
    <lineage>
        <taxon>Bacteria</taxon>
        <taxon>Bacillati</taxon>
        <taxon>Bacillota</taxon>
        <taxon>Bacilli</taxon>
        <taxon>Bacillales</taxon>
        <taxon>Bacillaceae</taxon>
        <taxon>Neobacillus</taxon>
    </lineage>
</organism>
<dbReference type="Pfam" id="PF19754">
    <property type="entry name" value="DUF6241"/>
    <property type="match status" value="1"/>
</dbReference>